<feature type="transmembrane region" description="Helical" evidence="2">
    <location>
        <begin position="73"/>
        <end position="95"/>
    </location>
</feature>
<feature type="compositionally biased region" description="Low complexity" evidence="1">
    <location>
        <begin position="36"/>
        <end position="49"/>
    </location>
</feature>
<name>A0ABX1VGA8_9PLAN</name>
<dbReference type="Gene3D" id="1.50.10.20">
    <property type="match status" value="2"/>
</dbReference>
<sequence>MPVSASDGSAVLERGRPAPRAPKAEKSPSMGRSGRSAAPAKAKQSAPAAEGATGARSILEEEPPARRSLVEYLGVWGFAVLVHVVVLLGLSFIVIDSEVRDQIFSILGEPSEEPDDAPIFEAVDMPELTELEESSEIAEVTADEIAEEEVELEINISDMDPTMAIEPADMGVTMNLDPSNVTGGRSSAKAKAALVEKYGGNAASEQAVASALKWIADQQRADGSWNFNDVGDEEQFDAEGKTDVRDAPTGATAAALLAFLGAGHTHTDEGPYQKHVGRGINYLLENVKVGPAGGDYRGGVKQSGMYIQGLAAIALAEAHGMTEDRRLRRAAEAGVGFIMSAQSPVDGGWRYTPAFERSTPEVSDTSVVGWQLMALKSAQAAKIRIPKRVFLGVKTFLDLAEHNDGAQYGYLPKTADNAGGPRGPMSAVGLLCRMYMGWDEKDERLEKGVELLAKAGPNRNDSYYGYYATQVLHHWGGEKWEAWNAVQRDQLINTQEKSGKMSGSWKPGGSHNDRAGGRLWVTCLSVMTLEVYYRHLPLYERGDIKVEF</sequence>
<evidence type="ECO:0000256" key="2">
    <source>
        <dbReference type="SAM" id="Phobius"/>
    </source>
</evidence>
<feature type="region of interest" description="Disordered" evidence="1">
    <location>
        <begin position="1"/>
        <end position="59"/>
    </location>
</feature>
<accession>A0ABX1VGA8</accession>
<keyword evidence="4" id="KW-1185">Reference proteome</keyword>
<dbReference type="InterPro" id="IPR008930">
    <property type="entry name" value="Terpenoid_cyclase/PrenylTrfase"/>
</dbReference>
<evidence type="ECO:0000256" key="1">
    <source>
        <dbReference type="SAM" id="MobiDB-lite"/>
    </source>
</evidence>
<comment type="caution">
    <text evidence="3">The sequence shown here is derived from an EMBL/GenBank/DDBJ whole genome shotgun (WGS) entry which is preliminary data.</text>
</comment>
<keyword evidence="2" id="KW-0812">Transmembrane</keyword>
<keyword evidence="2" id="KW-1133">Transmembrane helix</keyword>
<evidence type="ECO:0008006" key="5">
    <source>
        <dbReference type="Google" id="ProtNLM"/>
    </source>
</evidence>
<dbReference type="EMBL" id="WTPX01000072">
    <property type="protein sequence ID" value="NNJ26303.1"/>
    <property type="molecule type" value="Genomic_DNA"/>
</dbReference>
<keyword evidence="2" id="KW-0472">Membrane</keyword>
<reference evidence="3 4" key="1">
    <citation type="journal article" date="2020" name="Syst. Appl. Microbiol.">
        <title>Alienimonas chondri sp. nov., a novel planctomycete isolated from the biofilm of the red alga Chondrus crispus.</title>
        <authorList>
            <person name="Vitorino I."/>
            <person name="Albuquerque L."/>
            <person name="Wiegand S."/>
            <person name="Kallscheuer N."/>
            <person name="da Costa M.S."/>
            <person name="Lobo-da-Cunha A."/>
            <person name="Jogler C."/>
            <person name="Lage O.M."/>
        </authorList>
    </citation>
    <scope>NUCLEOTIDE SEQUENCE [LARGE SCALE GENOMIC DNA]</scope>
    <source>
        <strain evidence="3 4">LzC2</strain>
    </source>
</reference>
<gene>
    <name evidence="3" type="ORF">LzC2_23860</name>
</gene>
<evidence type="ECO:0000313" key="4">
    <source>
        <dbReference type="Proteomes" id="UP000609651"/>
    </source>
</evidence>
<evidence type="ECO:0000313" key="3">
    <source>
        <dbReference type="EMBL" id="NNJ26303.1"/>
    </source>
</evidence>
<dbReference type="Proteomes" id="UP000609651">
    <property type="component" value="Unassembled WGS sequence"/>
</dbReference>
<organism evidence="3 4">
    <name type="scientific">Alienimonas chondri</name>
    <dbReference type="NCBI Taxonomy" id="2681879"/>
    <lineage>
        <taxon>Bacteria</taxon>
        <taxon>Pseudomonadati</taxon>
        <taxon>Planctomycetota</taxon>
        <taxon>Planctomycetia</taxon>
        <taxon>Planctomycetales</taxon>
        <taxon>Planctomycetaceae</taxon>
        <taxon>Alienimonas</taxon>
    </lineage>
</organism>
<protein>
    <recommendedName>
        <fullName evidence="5">Squalene cyclase C-terminal domain-containing protein</fullName>
    </recommendedName>
</protein>
<proteinExistence type="predicted"/>
<dbReference type="SUPFAM" id="SSF48239">
    <property type="entry name" value="Terpenoid cyclases/Protein prenyltransferases"/>
    <property type="match status" value="1"/>
</dbReference>
<dbReference type="RefSeq" id="WP_171187203.1">
    <property type="nucleotide sequence ID" value="NZ_WTPX01000072.1"/>
</dbReference>